<proteinExistence type="predicted"/>
<protein>
    <submittedName>
        <fullName evidence="1">Serine kinase</fullName>
    </submittedName>
</protein>
<accession>A0ABT4VH99</accession>
<evidence type="ECO:0000313" key="2">
    <source>
        <dbReference type="Proteomes" id="UP001148313"/>
    </source>
</evidence>
<comment type="caution">
    <text evidence="1">The sequence shown here is derived from an EMBL/GenBank/DDBJ whole genome shotgun (WGS) entry which is preliminary data.</text>
</comment>
<organism evidence="1 2">
    <name type="scientific">Hoeflea poritis</name>
    <dbReference type="NCBI Taxonomy" id="2993659"/>
    <lineage>
        <taxon>Bacteria</taxon>
        <taxon>Pseudomonadati</taxon>
        <taxon>Pseudomonadota</taxon>
        <taxon>Alphaproteobacteria</taxon>
        <taxon>Hyphomicrobiales</taxon>
        <taxon>Rhizobiaceae</taxon>
        <taxon>Hoeflea</taxon>
    </lineage>
</organism>
<dbReference type="Proteomes" id="UP001148313">
    <property type="component" value="Unassembled WGS sequence"/>
</dbReference>
<name>A0ABT4VH99_9HYPH</name>
<dbReference type="Gene3D" id="3.40.50.300">
    <property type="entry name" value="P-loop containing nucleotide triphosphate hydrolases"/>
    <property type="match status" value="1"/>
</dbReference>
<dbReference type="RefSeq" id="WP_271087579.1">
    <property type="nucleotide sequence ID" value="NZ_JAPJZH010000001.1"/>
</dbReference>
<evidence type="ECO:0000313" key="1">
    <source>
        <dbReference type="EMBL" id="MDA4844056.1"/>
    </source>
</evidence>
<keyword evidence="1" id="KW-0808">Transferase</keyword>
<dbReference type="GO" id="GO:0016301">
    <property type="term" value="F:kinase activity"/>
    <property type="evidence" value="ECO:0007669"/>
    <property type="project" value="UniProtKB-KW"/>
</dbReference>
<keyword evidence="1" id="KW-0418">Kinase</keyword>
<dbReference type="InterPro" id="IPR027417">
    <property type="entry name" value="P-loop_NTPase"/>
</dbReference>
<gene>
    <name evidence="1" type="ORF">OOZ53_01785</name>
</gene>
<sequence length="351" mass="38580">MRQINIGNVHEFASDAIDTASRIELDPNRHRSFGLPDLNVEVRSTDRKYIDLCETAFADQPASRSANERKITVSVVNRKSSESLPSALWDEPEFSIRRMADTLQSNGFEGVFEFDYRLWQFLRADDGACIQLMQTADAYPPWEAAFPLRQFVHWAYQRSDMLLAHAGTLGLNGSGILLAGAGGAGKSGTVLAGILNRLQTCGDDYVVVGRSGETWTARPVVRLMKQDADGLARAGLDTGSGDFGDVNWQNKYVFDYDALVPGSAAVSLNLRAILIPCIAHAPRTELRPANGREALLALAPSSLYQLKGGWTNTMKMSAEICRHLPAYHVELGGNPREISETISEFMERLSA</sequence>
<reference evidence="1" key="1">
    <citation type="submission" date="2022-11" db="EMBL/GenBank/DDBJ databases">
        <title>Hoeflea poritis sp. nov., isolated from scleractinian coral Porites lutea.</title>
        <authorList>
            <person name="Zhang G."/>
            <person name="Wei Q."/>
            <person name="Cai L."/>
        </authorList>
    </citation>
    <scope>NUCLEOTIDE SEQUENCE</scope>
    <source>
        <strain evidence="1">E7-10</strain>
    </source>
</reference>
<keyword evidence="2" id="KW-1185">Reference proteome</keyword>
<dbReference type="EMBL" id="JAPJZH010000001">
    <property type="protein sequence ID" value="MDA4844056.1"/>
    <property type="molecule type" value="Genomic_DNA"/>
</dbReference>